<dbReference type="Proteomes" id="UP001177260">
    <property type="component" value="Unassembled WGS sequence"/>
</dbReference>
<organism evidence="1 2">
    <name type="scientific">Aspergillus melleus</name>
    <dbReference type="NCBI Taxonomy" id="138277"/>
    <lineage>
        <taxon>Eukaryota</taxon>
        <taxon>Fungi</taxon>
        <taxon>Dikarya</taxon>
        <taxon>Ascomycota</taxon>
        <taxon>Pezizomycotina</taxon>
        <taxon>Eurotiomycetes</taxon>
        <taxon>Eurotiomycetidae</taxon>
        <taxon>Eurotiales</taxon>
        <taxon>Aspergillaceae</taxon>
        <taxon>Aspergillus</taxon>
        <taxon>Aspergillus subgen. Circumdati</taxon>
    </lineage>
</organism>
<sequence length="274" mass="31127">MSAEFLPAQAPAGVQCHKIDFTATDPPLPKYKDLFAAVIDNVLTPAECEELIRQAEASTITSSSSSTTPTWERAMINVGNGKQALATDTRNCGRIILDSPELAQKLMDRLMPFLRDFGLKRVENQLRVTGLAGRNKVYHLTRFNERLRFLKYEGGEYFRPHWDAFYRTSDRQEQSLYTIHLYLNGDGEQDVKELKRQQKRVNDGGEVNLDVSGKLLGGATSFTPRYEEQETQVRVFPKTGSVLVFQQNDLLHGGDPVFHGTKYTVRTDMMYRVQ</sequence>
<evidence type="ECO:0000313" key="1">
    <source>
        <dbReference type="EMBL" id="KAK1141577.1"/>
    </source>
</evidence>
<proteinExistence type="predicted"/>
<dbReference type="EMBL" id="JAOPJF010000062">
    <property type="protein sequence ID" value="KAK1141577.1"/>
    <property type="molecule type" value="Genomic_DNA"/>
</dbReference>
<keyword evidence="2" id="KW-1185">Reference proteome</keyword>
<reference evidence="1 2" key="1">
    <citation type="journal article" date="2023" name="ACS Omega">
        <title>Identification of the Neoaspergillic Acid Biosynthesis Gene Cluster by Establishing an In Vitro CRISPR-Ribonucleoprotein Genetic System in Aspergillus melleus.</title>
        <authorList>
            <person name="Yuan B."/>
            <person name="Grau M.F."/>
            <person name="Murata R.M."/>
            <person name="Torok T."/>
            <person name="Venkateswaran K."/>
            <person name="Stajich J.E."/>
            <person name="Wang C.C.C."/>
        </authorList>
    </citation>
    <scope>NUCLEOTIDE SEQUENCE [LARGE SCALE GENOMIC DNA]</scope>
    <source>
        <strain evidence="1 2">IMV 1140</strain>
    </source>
</reference>
<name>A0ACC3AVE9_9EURO</name>
<protein>
    <submittedName>
        <fullName evidence="1">Uncharacterized protein</fullName>
    </submittedName>
</protein>
<accession>A0ACC3AVE9</accession>
<evidence type="ECO:0000313" key="2">
    <source>
        <dbReference type="Proteomes" id="UP001177260"/>
    </source>
</evidence>
<comment type="caution">
    <text evidence="1">The sequence shown here is derived from an EMBL/GenBank/DDBJ whole genome shotgun (WGS) entry which is preliminary data.</text>
</comment>
<gene>
    <name evidence="1" type="ORF">N8T08_008992</name>
</gene>